<gene>
    <name evidence="1" type="ORF">HDA39_007402</name>
</gene>
<protein>
    <submittedName>
        <fullName evidence="1">Putative alkaline shock family protein YloU</fullName>
    </submittedName>
</protein>
<dbReference type="AlphaFoldDB" id="A0A7W9JEK1"/>
<name>A0A7W9JEK1_9ACTN</name>
<evidence type="ECO:0000313" key="1">
    <source>
        <dbReference type="EMBL" id="MBB5840668.1"/>
    </source>
</evidence>
<evidence type="ECO:0000313" key="2">
    <source>
        <dbReference type="Proteomes" id="UP000549971"/>
    </source>
</evidence>
<proteinExistence type="predicted"/>
<dbReference type="Proteomes" id="UP000549971">
    <property type="component" value="Unassembled WGS sequence"/>
</dbReference>
<dbReference type="EMBL" id="JACHMY010000001">
    <property type="protein sequence ID" value="MBB5840668.1"/>
    <property type="molecule type" value="Genomic_DNA"/>
</dbReference>
<sequence length="96" mass="10377">MTEPELSERIAELTRAVPGVADLHGGVFGEVATYLPGGRVPGVRIRPDHTEVHVSVFWDQPVRATAEAVRTTVQSLVGTPVLVTVEDVVHPTKENQ</sequence>
<reference evidence="1 2" key="1">
    <citation type="submission" date="2020-08" db="EMBL/GenBank/DDBJ databases">
        <title>Sequencing the genomes of 1000 actinobacteria strains.</title>
        <authorList>
            <person name="Klenk H.-P."/>
        </authorList>
    </citation>
    <scope>NUCLEOTIDE SEQUENCE [LARGE SCALE GENOMIC DNA]</scope>
    <source>
        <strain evidence="1 2">DSM 28967</strain>
    </source>
</reference>
<accession>A0A7W9JEK1</accession>
<dbReference type="RefSeq" id="WP_184803192.1">
    <property type="nucleotide sequence ID" value="NZ_JACHMY010000001.1"/>
</dbReference>
<keyword evidence="2" id="KW-1185">Reference proteome</keyword>
<comment type="caution">
    <text evidence="1">The sequence shown here is derived from an EMBL/GenBank/DDBJ whole genome shotgun (WGS) entry which is preliminary data.</text>
</comment>
<organism evidence="1 2">
    <name type="scientific">Kribbella italica</name>
    <dbReference type="NCBI Taxonomy" id="1540520"/>
    <lineage>
        <taxon>Bacteria</taxon>
        <taxon>Bacillati</taxon>
        <taxon>Actinomycetota</taxon>
        <taxon>Actinomycetes</taxon>
        <taxon>Propionibacteriales</taxon>
        <taxon>Kribbellaceae</taxon>
        <taxon>Kribbella</taxon>
    </lineage>
</organism>